<keyword evidence="1" id="KW-0812">Transmembrane</keyword>
<protein>
    <submittedName>
        <fullName evidence="2">GntP family permease</fullName>
    </submittedName>
</protein>
<reference evidence="2 3" key="1">
    <citation type="submission" date="2022-04" db="EMBL/GenBank/DDBJ databases">
        <title>Halobacillus sp. isolated from saltern.</title>
        <authorList>
            <person name="Won M."/>
            <person name="Lee C.-M."/>
            <person name="Woen H.-Y."/>
            <person name="Kwon S.-W."/>
        </authorList>
    </citation>
    <scope>NUCLEOTIDE SEQUENCE [LARGE SCALE GENOMIC DNA]</scope>
    <source>
        <strain evidence="2 3">SSBR10-3</strain>
    </source>
</reference>
<organism evidence="2 3">
    <name type="scientific">Halobacillus salinarum</name>
    <dbReference type="NCBI Taxonomy" id="2932257"/>
    <lineage>
        <taxon>Bacteria</taxon>
        <taxon>Bacillati</taxon>
        <taxon>Bacillota</taxon>
        <taxon>Bacilli</taxon>
        <taxon>Bacillales</taxon>
        <taxon>Bacillaceae</taxon>
        <taxon>Halobacillus</taxon>
    </lineage>
</organism>
<feature type="transmembrane region" description="Helical" evidence="1">
    <location>
        <begin position="5"/>
        <end position="23"/>
    </location>
</feature>
<proteinExistence type="predicted"/>
<feature type="transmembrane region" description="Helical" evidence="1">
    <location>
        <begin position="267"/>
        <end position="287"/>
    </location>
</feature>
<sequence length="450" mass="47408">MDSTAGLVIVAVLAVIALLFLVMKTKLQAFVALLAVSILVGLVVGMKPADVIKTIQDGMGGTLGYVAVIIGLGAMFGEMLRVSGGAERLAITLMDKFGEKNISWALGLTGFIVSIPVFLDVALVILVPILYSLTQRTNKSLLYFGIPLLAGLAVTHSFIPPTPGPISVASLLHADLGWVILFGAIAGVPAMIIAGPLFGKYIADKIHIGVPEYMLEQVKNADIDKENLPSFSSVLLIITLPLVLILINTLSDLVLPDGSTAQSILTFIGHPFVALTIAALLTFYIFGIRRGYSKEQVQEITTKALEPAGIIILVTGAGGVFGEMLIQSGIGDILADAMKSTQMPLLVFAFIAATVVRIAQGSATVSMITAAGLVSPILDSFDVSEPMLGLLVIAIASGATVVSHVNDSGFWLVNRYFGLTEKQTLQSWTVMETIIGLVGFGISLILSIFV</sequence>
<keyword evidence="1" id="KW-1133">Transmembrane helix</keyword>
<feature type="transmembrane region" description="Helical" evidence="1">
    <location>
        <begin position="386"/>
        <end position="405"/>
    </location>
</feature>
<dbReference type="Pfam" id="PF02447">
    <property type="entry name" value="GntP_permease"/>
    <property type="match status" value="1"/>
</dbReference>
<dbReference type="PANTHER" id="PTHR30354">
    <property type="entry name" value="GNT FAMILY GLUCONATE TRANSPORTER"/>
    <property type="match status" value="1"/>
</dbReference>
<accession>A0ABY4EPP7</accession>
<dbReference type="PANTHER" id="PTHR30354:SF25">
    <property type="entry name" value="INNER MEMBRANE PERMEASE YGBN"/>
    <property type="match status" value="1"/>
</dbReference>
<dbReference type="PIRSF" id="PIRSF002746">
    <property type="entry name" value="Gluconate_transporter"/>
    <property type="match status" value="1"/>
</dbReference>
<feature type="transmembrane region" description="Helical" evidence="1">
    <location>
        <begin position="141"/>
        <end position="159"/>
    </location>
</feature>
<dbReference type="NCBIfam" id="TIGR00791">
    <property type="entry name" value="gntP"/>
    <property type="match status" value="1"/>
</dbReference>
<feature type="transmembrane region" description="Helical" evidence="1">
    <location>
        <begin position="179"/>
        <end position="198"/>
    </location>
</feature>
<dbReference type="InterPro" id="IPR003474">
    <property type="entry name" value="Glcn_transporter"/>
</dbReference>
<feature type="transmembrane region" description="Helical" evidence="1">
    <location>
        <begin position="346"/>
        <end position="374"/>
    </location>
</feature>
<keyword evidence="3" id="KW-1185">Reference proteome</keyword>
<name>A0ABY4EPP7_9BACI</name>
<feature type="transmembrane region" description="Helical" evidence="1">
    <location>
        <begin position="228"/>
        <end position="247"/>
    </location>
</feature>
<dbReference type="RefSeq" id="WP_244712924.1">
    <property type="nucleotide sequence ID" value="NZ_CP095073.1"/>
</dbReference>
<evidence type="ECO:0000256" key="1">
    <source>
        <dbReference type="SAM" id="Phobius"/>
    </source>
</evidence>
<feature type="transmembrane region" description="Helical" evidence="1">
    <location>
        <begin position="308"/>
        <end position="326"/>
    </location>
</feature>
<keyword evidence="1" id="KW-0472">Membrane</keyword>
<evidence type="ECO:0000313" key="2">
    <source>
        <dbReference type="EMBL" id="UOQ45965.1"/>
    </source>
</evidence>
<gene>
    <name evidence="2" type="ORF">MUN89_08595</name>
</gene>
<feature type="transmembrane region" description="Helical" evidence="1">
    <location>
        <begin position="58"/>
        <end position="82"/>
    </location>
</feature>
<evidence type="ECO:0000313" key="3">
    <source>
        <dbReference type="Proteomes" id="UP000831787"/>
    </source>
</evidence>
<dbReference type="EMBL" id="CP095073">
    <property type="protein sequence ID" value="UOQ45965.1"/>
    <property type="molecule type" value="Genomic_DNA"/>
</dbReference>
<dbReference type="Proteomes" id="UP000831787">
    <property type="component" value="Chromosome"/>
</dbReference>
<feature type="transmembrane region" description="Helical" evidence="1">
    <location>
        <begin position="425"/>
        <end position="449"/>
    </location>
</feature>
<feature type="transmembrane region" description="Helical" evidence="1">
    <location>
        <begin position="29"/>
        <end position="46"/>
    </location>
</feature>
<feature type="transmembrane region" description="Helical" evidence="1">
    <location>
        <begin position="102"/>
        <end position="129"/>
    </location>
</feature>